<dbReference type="Proteomes" id="UP000011115">
    <property type="component" value="Unassembled WGS sequence"/>
</dbReference>
<accession>M1BMT2</accession>
<evidence type="ECO:0000313" key="2">
    <source>
        <dbReference type="EnsemblPlants" id="PGSC0003DMT400048717"/>
    </source>
</evidence>
<dbReference type="AlphaFoldDB" id="M1BMT2"/>
<keyword evidence="1" id="KW-0472">Membrane</keyword>
<name>M1BMT2_SOLTU</name>
<dbReference type="Gramene" id="PGSC0003DMT400048717">
    <property type="protein sequence ID" value="PGSC0003DMT400048717"/>
    <property type="gene ID" value="PGSC0003DMG400018932"/>
</dbReference>
<feature type="transmembrane region" description="Helical" evidence="1">
    <location>
        <begin position="69"/>
        <end position="90"/>
    </location>
</feature>
<protein>
    <submittedName>
        <fullName evidence="2">Uncharacterized protein</fullName>
    </submittedName>
</protein>
<evidence type="ECO:0000313" key="3">
    <source>
        <dbReference type="Proteomes" id="UP000011115"/>
    </source>
</evidence>
<evidence type="ECO:0000256" key="1">
    <source>
        <dbReference type="SAM" id="Phobius"/>
    </source>
</evidence>
<proteinExistence type="predicted"/>
<sequence>MIYRSNAEILGINSKYNCWKLTRAVYIRYTAQDTGNGADIRAVCTDIQLVYTKTGIGLKSKKSASLAQCFWALIGPNLIISFPSLIYFIVFD</sequence>
<keyword evidence="1" id="KW-1133">Transmembrane helix</keyword>
<dbReference type="EnsemblPlants" id="PGSC0003DMT400048717">
    <property type="protein sequence ID" value="PGSC0003DMT400048717"/>
    <property type="gene ID" value="PGSC0003DMG400018932"/>
</dbReference>
<reference evidence="3" key="1">
    <citation type="journal article" date="2011" name="Nature">
        <title>Genome sequence and analysis of the tuber crop potato.</title>
        <authorList>
            <consortium name="The Potato Genome Sequencing Consortium"/>
        </authorList>
    </citation>
    <scope>NUCLEOTIDE SEQUENCE [LARGE SCALE GENOMIC DNA]</scope>
    <source>
        <strain evidence="3">cv. DM1-3 516 R44</strain>
    </source>
</reference>
<keyword evidence="3" id="KW-1185">Reference proteome</keyword>
<keyword evidence="1" id="KW-0812">Transmembrane</keyword>
<dbReference type="HOGENOM" id="CLU_2417476_0_0_1"/>
<organism evidence="2 3">
    <name type="scientific">Solanum tuberosum</name>
    <name type="common">Potato</name>
    <dbReference type="NCBI Taxonomy" id="4113"/>
    <lineage>
        <taxon>Eukaryota</taxon>
        <taxon>Viridiplantae</taxon>
        <taxon>Streptophyta</taxon>
        <taxon>Embryophyta</taxon>
        <taxon>Tracheophyta</taxon>
        <taxon>Spermatophyta</taxon>
        <taxon>Magnoliopsida</taxon>
        <taxon>eudicotyledons</taxon>
        <taxon>Gunneridae</taxon>
        <taxon>Pentapetalae</taxon>
        <taxon>asterids</taxon>
        <taxon>lamiids</taxon>
        <taxon>Solanales</taxon>
        <taxon>Solanaceae</taxon>
        <taxon>Solanoideae</taxon>
        <taxon>Solaneae</taxon>
        <taxon>Solanum</taxon>
    </lineage>
</organism>
<reference evidence="2" key="2">
    <citation type="submission" date="2015-06" db="UniProtKB">
        <authorList>
            <consortium name="EnsemblPlants"/>
        </authorList>
    </citation>
    <scope>IDENTIFICATION</scope>
    <source>
        <strain evidence="2">DM1-3 516 R44</strain>
    </source>
</reference>